<reference evidence="1 2" key="1">
    <citation type="submission" date="2016-10" db="EMBL/GenBank/DDBJ databases">
        <authorList>
            <person name="de Groot N.N."/>
        </authorList>
    </citation>
    <scope>NUCLEOTIDE SEQUENCE [LARGE SCALE GENOMIC DNA]</scope>
    <source>
        <strain evidence="1 2">DSM 45514</strain>
    </source>
</reference>
<gene>
    <name evidence="1" type="ORF">SAMN04488112_12823</name>
</gene>
<protein>
    <submittedName>
        <fullName evidence="1">Uncharacterized protein</fullName>
    </submittedName>
</protein>
<evidence type="ECO:0000313" key="2">
    <source>
        <dbReference type="Proteomes" id="UP000199387"/>
    </source>
</evidence>
<dbReference type="AlphaFoldDB" id="A0A1G6RG91"/>
<proteinExistence type="predicted"/>
<organism evidence="1 2">
    <name type="scientific">Melghirimyces thermohalophilus</name>
    <dbReference type="NCBI Taxonomy" id="1236220"/>
    <lineage>
        <taxon>Bacteria</taxon>
        <taxon>Bacillati</taxon>
        <taxon>Bacillota</taxon>
        <taxon>Bacilli</taxon>
        <taxon>Bacillales</taxon>
        <taxon>Thermoactinomycetaceae</taxon>
        <taxon>Melghirimyces</taxon>
    </lineage>
</organism>
<name>A0A1G6RG91_9BACL</name>
<dbReference type="EMBL" id="FMZA01000028">
    <property type="protein sequence ID" value="SDD03652.1"/>
    <property type="molecule type" value="Genomic_DNA"/>
</dbReference>
<sequence length="53" mass="5865">MNNETTDDLKLGNLVYCGFFDLLGDRLTKMKHAPPPRPGFGSGIETLIRMPEG</sequence>
<keyword evidence="2" id="KW-1185">Reference proteome</keyword>
<evidence type="ECO:0000313" key="1">
    <source>
        <dbReference type="EMBL" id="SDD03652.1"/>
    </source>
</evidence>
<dbReference type="RefSeq" id="WP_176758040.1">
    <property type="nucleotide sequence ID" value="NZ_FMZA01000028.1"/>
</dbReference>
<dbReference type="Proteomes" id="UP000199387">
    <property type="component" value="Unassembled WGS sequence"/>
</dbReference>
<accession>A0A1G6RG91</accession>